<dbReference type="InterPro" id="IPR056740">
    <property type="entry name" value="ILV_EDD_C"/>
</dbReference>
<feature type="compositionally biased region" description="Low complexity" evidence="7">
    <location>
        <begin position="634"/>
        <end position="643"/>
    </location>
</feature>
<gene>
    <name evidence="11" type="ORF">SCAR479_06606</name>
</gene>
<evidence type="ECO:0000256" key="1">
    <source>
        <dbReference type="ARBA" id="ARBA00006486"/>
    </source>
</evidence>
<sequence>MSASQEHQGDSAPATSDYDLSQPIHPTTGLRQGLTSYGDAHFSLFLRKVFIKALGYSEDALSRPIVGIANTYSGFNPCHANVPQLLEAVKRGVQLQGGLAIDFPTISLHESFASPTSMLYRNLMSMDTEEMIRAQPVDAVVLIGGCDKTTPAQLMGAISANKPVIHLVTGPMMPGSHKGVRIGACTDCRNNWAKFRAGTIDIEDIAALNEELAPTGGTCGVMGTASTMACILVGLGMMPIKSATPSAVSSARLRMAEDAGAKAVALAQSQLKPQEVLTKESFINAITVLQAIGGSTNAIVHILAIANRHPEIAGQITLETIDEVGRETPLLVDLKPSGDNYMTDFHNAGGMPVLLQELRPLLHLDVMTVTGKTLGQELDALRVVPLPLDSPANCIRPFSSPLYPRSSLVVLGGNLAPRRAVMKASASKERRLLSHSGPAVVFANTADMAARIDEPNLEVTADSVLVLQGIGPIGNPGMPEAGLIPIPRKLAAQGVTDMLRISDGRMSGTAGGTIVLHISPESADPSSVLGILKDGDIITCDVEARSLTVDISEEEIEIRKAARTEALSHEASRQETQSPWLARESMRGYRGLYMRSVNQADEGADFDFLTAAGFSKPAMAETQSAMPDGHDETQASGQSQQQSSQLVASGVDIASILEPLKQQQLELMCHARSMMDIHMEDVQEHTTEILEVVREAQQDVASLSSEISSLRQAQLALRQQLNHDKSRSELREVKSVSEVALREARALRGEVQLLRHQMSCSPRFPQFSRLPPEIRCIIWDFALPQNLLRITGDHWVFDDKEWFGWKYENRHAAPAVTQVCREGRSIARRTGAMIPVTRIRSASDDDSDTLPCYETEWSWFDSTRDVLYLDFSIMPNDDKIHESLGGILKLTTCAKHVALKCSSDQGHWDYIEPLFDPRHFPSLERVDLIGAEHGFTERTDLVLEARLFWLSKWAITIDVDDSEDFLHTLRLHHSSPLINQIERELTCLADTFSARLMGNLDESMPTTYYQRCLNSLFPMLDQTTPLMDEKLFALAVILRSFEEVEGKLFSPVPEYFRPCLIKPQQLHIESQLKASRKQPNLALGAYSVISDARIITLFYSHNHYSRLCELSHVLISRSQGVMLPMGGPKGSVLSIMVDVFSGVLSSSALAGHLTDPYDPSKPADVGRFLMTVKPALLLSLDEFCDRKQHLCRHGVGSNKHQGSNI</sequence>
<evidence type="ECO:0000313" key="12">
    <source>
        <dbReference type="Proteomes" id="UP001465668"/>
    </source>
</evidence>
<feature type="region of interest" description="Disordered" evidence="7">
    <location>
        <begin position="1"/>
        <end position="25"/>
    </location>
</feature>
<evidence type="ECO:0000259" key="10">
    <source>
        <dbReference type="Pfam" id="PF24877"/>
    </source>
</evidence>
<feature type="domain" description="2EXR" evidence="9">
    <location>
        <begin position="764"/>
        <end position="867"/>
    </location>
</feature>
<accession>A0ABR2XSS4</accession>
<organism evidence="11 12">
    <name type="scientific">Seiridium cardinale</name>
    <dbReference type="NCBI Taxonomy" id="138064"/>
    <lineage>
        <taxon>Eukaryota</taxon>
        <taxon>Fungi</taxon>
        <taxon>Dikarya</taxon>
        <taxon>Ascomycota</taxon>
        <taxon>Pezizomycotina</taxon>
        <taxon>Sordariomycetes</taxon>
        <taxon>Xylariomycetidae</taxon>
        <taxon>Amphisphaeriales</taxon>
        <taxon>Sporocadaceae</taxon>
        <taxon>Seiridium</taxon>
    </lineage>
</organism>
<evidence type="ECO:0000259" key="9">
    <source>
        <dbReference type="Pfam" id="PF20150"/>
    </source>
</evidence>
<dbReference type="Gene3D" id="3.50.30.80">
    <property type="entry name" value="IlvD/EDD C-terminal domain-like"/>
    <property type="match status" value="1"/>
</dbReference>
<dbReference type="SUPFAM" id="SSF143975">
    <property type="entry name" value="IlvD/EDD N-terminal domain-like"/>
    <property type="match status" value="1"/>
</dbReference>
<dbReference type="SUPFAM" id="SSF89733">
    <property type="entry name" value="L-sulfolactate dehydrogenase-like"/>
    <property type="match status" value="1"/>
</dbReference>
<dbReference type="SUPFAM" id="SSF52016">
    <property type="entry name" value="LeuD/IlvD-like"/>
    <property type="match status" value="1"/>
</dbReference>
<keyword evidence="6" id="KW-0456">Lyase</keyword>
<dbReference type="NCBIfam" id="NF004784">
    <property type="entry name" value="PRK06131.1"/>
    <property type="match status" value="1"/>
</dbReference>
<evidence type="ECO:0000256" key="2">
    <source>
        <dbReference type="ARBA" id="ARBA00022723"/>
    </source>
</evidence>
<evidence type="ECO:0000256" key="6">
    <source>
        <dbReference type="ARBA" id="ARBA00023239"/>
    </source>
</evidence>
<evidence type="ECO:0008006" key="13">
    <source>
        <dbReference type="Google" id="ProtNLM"/>
    </source>
</evidence>
<evidence type="ECO:0000256" key="3">
    <source>
        <dbReference type="ARBA" id="ARBA00023002"/>
    </source>
</evidence>
<protein>
    <recommendedName>
        <fullName evidence="13">Dihydroxy-acid dehydratase</fullName>
    </recommendedName>
</protein>
<dbReference type="Pfam" id="PF00920">
    <property type="entry name" value="ILVD_EDD_N"/>
    <property type="match status" value="1"/>
</dbReference>
<dbReference type="PANTHER" id="PTHR43183:SF1">
    <property type="entry name" value="HYPOTHETICAL DIHYDROXY-ACID DEHYDRATASE (EUROFUNG)-RELATED"/>
    <property type="match status" value="1"/>
</dbReference>
<dbReference type="InterPro" id="IPR037237">
    <property type="entry name" value="IlvD/EDD_N"/>
</dbReference>
<dbReference type="Pfam" id="PF02615">
    <property type="entry name" value="Ldh_2"/>
    <property type="match status" value="1"/>
</dbReference>
<dbReference type="Proteomes" id="UP001465668">
    <property type="component" value="Unassembled WGS sequence"/>
</dbReference>
<feature type="region of interest" description="Disordered" evidence="7">
    <location>
        <begin position="620"/>
        <end position="643"/>
    </location>
</feature>
<dbReference type="Gene3D" id="3.30.1370.60">
    <property type="entry name" value="Hypothetical oxidoreductase yiak, domain 2"/>
    <property type="match status" value="1"/>
</dbReference>
<evidence type="ECO:0000313" key="11">
    <source>
        <dbReference type="EMBL" id="KAK9776868.1"/>
    </source>
</evidence>
<proteinExistence type="inferred from homology"/>
<dbReference type="InterPro" id="IPR003767">
    <property type="entry name" value="Malate/L-lactate_DH-like"/>
</dbReference>
<dbReference type="InterPro" id="IPR045518">
    <property type="entry name" value="2EXR"/>
</dbReference>
<evidence type="ECO:0000256" key="5">
    <source>
        <dbReference type="ARBA" id="ARBA00023014"/>
    </source>
</evidence>
<dbReference type="InterPro" id="IPR000581">
    <property type="entry name" value="ILV_EDD_N"/>
</dbReference>
<evidence type="ECO:0000256" key="7">
    <source>
        <dbReference type="SAM" id="MobiDB-lite"/>
    </source>
</evidence>
<feature type="domain" description="Dihydroxy-acid/6-phosphogluconate dehydratase C-terminal" evidence="10">
    <location>
        <begin position="394"/>
        <end position="604"/>
    </location>
</feature>
<dbReference type="EMBL" id="JARVKM010000025">
    <property type="protein sequence ID" value="KAK9776868.1"/>
    <property type="molecule type" value="Genomic_DNA"/>
</dbReference>
<keyword evidence="3" id="KW-0560">Oxidoreductase</keyword>
<comment type="similarity">
    <text evidence="1">Belongs to the IlvD/Edd family.</text>
</comment>
<evidence type="ECO:0000259" key="8">
    <source>
        <dbReference type="Pfam" id="PF00920"/>
    </source>
</evidence>
<reference evidence="11 12" key="1">
    <citation type="submission" date="2024-02" db="EMBL/GenBank/DDBJ databases">
        <title>First draft genome assembly of two strains of Seiridium cardinale.</title>
        <authorList>
            <person name="Emiliani G."/>
            <person name="Scali E."/>
        </authorList>
    </citation>
    <scope>NUCLEOTIDE SEQUENCE [LARGE SCALE GENOMIC DNA]</scope>
    <source>
        <strain evidence="11 12">BM-138-000479</strain>
    </source>
</reference>
<dbReference type="InterPro" id="IPR042096">
    <property type="entry name" value="Dihydro-acid_dehy_C"/>
</dbReference>
<keyword evidence="5" id="KW-0411">Iron-sulfur</keyword>
<dbReference type="Pfam" id="PF24877">
    <property type="entry name" value="ILV_EDD_C"/>
    <property type="match status" value="1"/>
</dbReference>
<dbReference type="InterPro" id="IPR052352">
    <property type="entry name" value="Sugar_Degrad_Dehydratases"/>
</dbReference>
<dbReference type="PANTHER" id="PTHR43183">
    <property type="entry name" value="HYPOTHETICAL DIHYDROXYACID DEHYDRATASE (EUROFUNG)-RELATED"/>
    <property type="match status" value="1"/>
</dbReference>
<comment type="caution">
    <text evidence="11">The sequence shown here is derived from an EMBL/GenBank/DDBJ whole genome shotgun (WGS) entry which is preliminary data.</text>
</comment>
<dbReference type="Pfam" id="PF20150">
    <property type="entry name" value="2EXR"/>
    <property type="match status" value="1"/>
</dbReference>
<keyword evidence="4" id="KW-0408">Iron</keyword>
<dbReference type="InterPro" id="IPR036111">
    <property type="entry name" value="Mal/L-sulfo/L-lacto_DH-like_sf"/>
</dbReference>
<keyword evidence="12" id="KW-1185">Reference proteome</keyword>
<name>A0ABR2XSS4_9PEZI</name>
<dbReference type="PROSITE" id="PS00886">
    <property type="entry name" value="ILVD_EDD_1"/>
    <property type="match status" value="1"/>
</dbReference>
<keyword evidence="2" id="KW-0479">Metal-binding</keyword>
<feature type="domain" description="Dihydroxy-acid/6-phosphogluconate dehydratase N-terminal" evidence="8">
    <location>
        <begin position="63"/>
        <end position="376"/>
    </location>
</feature>
<evidence type="ECO:0000256" key="4">
    <source>
        <dbReference type="ARBA" id="ARBA00023004"/>
    </source>
</evidence>
<dbReference type="InterPro" id="IPR020558">
    <property type="entry name" value="DiOHA_6PGluconate_deHydtase_CS"/>
</dbReference>
<dbReference type="InterPro" id="IPR043143">
    <property type="entry name" value="Mal/L-sulf/L-lact_DH-like_NADP"/>
</dbReference>